<evidence type="ECO:0000313" key="2">
    <source>
        <dbReference type="Proteomes" id="UP000007575"/>
    </source>
</evidence>
<dbReference type="EMBL" id="CP002191">
    <property type="protein sequence ID" value="AFD25914.1"/>
    <property type="molecule type" value="Genomic_DNA"/>
</dbReference>
<organism evidence="1 2">
    <name type="scientific">Deinococcus gobiensis (strain DSM 21396 / JCM 16679 / CGMCC 1.7299 / I-0)</name>
    <dbReference type="NCBI Taxonomy" id="745776"/>
    <lineage>
        <taxon>Bacteria</taxon>
        <taxon>Thermotogati</taxon>
        <taxon>Deinococcota</taxon>
        <taxon>Deinococci</taxon>
        <taxon>Deinococcales</taxon>
        <taxon>Deinococcaceae</taxon>
        <taxon>Deinococcus</taxon>
    </lineage>
</organism>
<name>H8GXR2_DEIGI</name>
<gene>
    <name evidence="1" type="ordered locus">DGo_CA1987</name>
</gene>
<keyword evidence="2" id="KW-1185">Reference proteome</keyword>
<protein>
    <submittedName>
        <fullName evidence="1">Uncharacterized protein</fullName>
    </submittedName>
</protein>
<dbReference type="AlphaFoldDB" id="H8GXR2"/>
<proteinExistence type="predicted"/>
<dbReference type="KEGG" id="dgo:DGo_CA1987"/>
<accession>H8GXR2</accession>
<evidence type="ECO:0000313" key="1">
    <source>
        <dbReference type="EMBL" id="AFD25914.1"/>
    </source>
</evidence>
<dbReference type="Proteomes" id="UP000007575">
    <property type="component" value="Chromosome"/>
</dbReference>
<sequence length="40" mass="4585">MGFDKSHLLNQLLSTLLAEAEHSTFRNSARRKVDRDPQSD</sequence>
<reference evidence="1 2" key="1">
    <citation type="journal article" date="2012" name="PLoS ONE">
        <title>Genome sequence and transcriptome analysis of the radioresistant bacterium Deinococcus gobiensis: insights into the extreme environmental adaptations.</title>
        <authorList>
            <person name="Yuan M."/>
            <person name="Chen M."/>
            <person name="Zhang W."/>
            <person name="Lu W."/>
            <person name="Wang J."/>
            <person name="Yang M."/>
            <person name="Zhao P."/>
            <person name="Tang R."/>
            <person name="Li X."/>
            <person name="Hao Y."/>
            <person name="Zhou Z."/>
            <person name="Zhan Y."/>
            <person name="Yu H."/>
            <person name="Teng C."/>
            <person name="Yan Y."/>
            <person name="Ping S."/>
            <person name="Wang Y."/>
            <person name="Lin M."/>
        </authorList>
    </citation>
    <scope>NUCLEOTIDE SEQUENCE [LARGE SCALE GENOMIC DNA]</scope>
    <source>
        <strain evidence="1 2">I-0</strain>
    </source>
</reference>
<dbReference type="HOGENOM" id="CLU_3288389_0_0_0"/>
<dbReference type="STRING" id="745776.DGo_CA1987"/>